<gene>
    <name evidence="15" type="ORF">ARAM_005126</name>
</gene>
<dbReference type="STRING" id="308745.A0A0F8VFF2"/>
<keyword evidence="9" id="KW-0560">Oxidoreductase</keyword>
<dbReference type="Gene3D" id="2.40.30.10">
    <property type="entry name" value="Translation factors"/>
    <property type="match status" value="1"/>
</dbReference>
<dbReference type="InterPro" id="IPR051410">
    <property type="entry name" value="Ferric/Cupric_Reductase"/>
</dbReference>
<comment type="catalytic activity">
    <reaction evidence="12">
        <text>2 a Fe(II)-siderophore + NADP(+) + H(+) = 2 a Fe(III)-siderophore + NADPH</text>
        <dbReference type="Rhea" id="RHEA:28795"/>
        <dbReference type="Rhea" id="RHEA-COMP:11342"/>
        <dbReference type="Rhea" id="RHEA-COMP:11344"/>
        <dbReference type="ChEBI" id="CHEBI:15378"/>
        <dbReference type="ChEBI" id="CHEBI:29033"/>
        <dbReference type="ChEBI" id="CHEBI:29034"/>
        <dbReference type="ChEBI" id="CHEBI:57783"/>
        <dbReference type="ChEBI" id="CHEBI:58349"/>
        <dbReference type="EC" id="1.16.1.9"/>
    </reaction>
</comment>
<keyword evidence="7" id="KW-0249">Electron transport</keyword>
<dbReference type="SUPFAM" id="SSF52343">
    <property type="entry name" value="Ferredoxin reductase-like, C-terminal NADP-linked domain"/>
    <property type="match status" value="1"/>
</dbReference>
<feature type="transmembrane region" description="Helical" evidence="13">
    <location>
        <begin position="183"/>
        <end position="202"/>
    </location>
</feature>
<keyword evidence="5" id="KW-1003">Cell membrane</keyword>
<dbReference type="OrthoDB" id="4494341at2759"/>
<evidence type="ECO:0000256" key="11">
    <source>
        <dbReference type="ARBA" id="ARBA00023136"/>
    </source>
</evidence>
<keyword evidence="11 13" id="KW-0472">Membrane</keyword>
<dbReference type="InterPro" id="IPR013112">
    <property type="entry name" value="FAD-bd_8"/>
</dbReference>
<evidence type="ECO:0000256" key="1">
    <source>
        <dbReference type="ARBA" id="ARBA00004651"/>
    </source>
</evidence>
<reference evidence="15 16" key="1">
    <citation type="submission" date="2015-02" db="EMBL/GenBank/DDBJ databases">
        <title>Draft Genome Sequences of Two Closely-Related Aflatoxigenic Aspergillus Species Obtained from the Cote d'Ivoire.</title>
        <authorList>
            <person name="Moore G.G."/>
            <person name="Beltz S.B."/>
            <person name="Mack B.M."/>
        </authorList>
    </citation>
    <scope>NUCLEOTIDE SEQUENCE [LARGE SCALE GENOMIC DNA]</scope>
    <source>
        <strain evidence="15 16">SRRC1468</strain>
    </source>
</reference>
<keyword evidence="16" id="KW-1185">Reference proteome</keyword>
<proteinExistence type="inferred from homology"/>
<comment type="similarity">
    <text evidence="2">Belongs to the ferric reductase (FRE) family.</text>
</comment>
<comment type="subcellular location">
    <subcellularLocation>
        <location evidence="1">Cell membrane</location>
        <topology evidence="1">Multi-pass membrane protein</topology>
    </subcellularLocation>
</comment>
<dbReference type="InterPro" id="IPR013130">
    <property type="entry name" value="Fe3_Rdtase_TM_dom"/>
</dbReference>
<sequence length="607" mass="67818">MGVDLIGPGGHRSKEVHPPMNIALATPLFVLAGAFGILFIVRVLVKLQLRQRLRAIHRGDDQSRFEDCNSLISGLNKHVFYAPLLSTRHSREFRIWGDVHMGTVPLRLEALLLAAYIAVNLIFFFSLVDWWKDYQEVTYELKYAAGHLAVMNTPALVLTAGRNNPLIPLLGIRFDTFNLLHRWVGRLIVVGAIVHMACVVAGKSAQMSMGEITHLIWTVPFFIYGIVALIAFVLILIQSVSPIRHAFYEAFLHFHIALAIMAFVGLWYHLKGLTQQRVLLATLILWGLERAGRLGSLIWRNCGKHRTRADVELLPGNVARVTVRPARPWTFKAGQYMYLYIPSLGLWTSHPFSVAWISSNETKVTEKRGSGDSFNLLLEERQQPTVSFLIRRRDGFTSKLLQKVNNTDQGQFCATALAEGPFGGLHSLTSYGTIVLIAGGIGITHPMSYMHEFVEGFAAQTIAARRVSLVWVVRSLDHLAWVQPWMTSLLNHPAVQIPAAQKQHSYFQLPEFSLSIQIYVTDRDCSSEEYMSDESPWASAAPPSVPVHIGFGKPCFNEVLEAEQAKQVGAMAVSVCGPGGMGDDVRSTVRKMQGTKTVDLYEETFSW</sequence>
<evidence type="ECO:0000256" key="6">
    <source>
        <dbReference type="ARBA" id="ARBA00022692"/>
    </source>
</evidence>
<evidence type="ECO:0000256" key="9">
    <source>
        <dbReference type="ARBA" id="ARBA00023002"/>
    </source>
</evidence>
<evidence type="ECO:0000259" key="14">
    <source>
        <dbReference type="PROSITE" id="PS51384"/>
    </source>
</evidence>
<comment type="caution">
    <text evidence="15">The sequence shown here is derived from an EMBL/GenBank/DDBJ whole genome shotgun (WGS) entry which is preliminary data.</text>
</comment>
<evidence type="ECO:0000256" key="12">
    <source>
        <dbReference type="ARBA" id="ARBA00048483"/>
    </source>
</evidence>
<dbReference type="InterPro" id="IPR017938">
    <property type="entry name" value="Riboflavin_synthase-like_b-brl"/>
</dbReference>
<dbReference type="InterPro" id="IPR039261">
    <property type="entry name" value="FNR_nucleotide-bd"/>
</dbReference>
<dbReference type="PROSITE" id="PS51384">
    <property type="entry name" value="FAD_FR"/>
    <property type="match status" value="1"/>
</dbReference>
<organism evidence="15 16">
    <name type="scientific">Aspergillus rambellii</name>
    <dbReference type="NCBI Taxonomy" id="308745"/>
    <lineage>
        <taxon>Eukaryota</taxon>
        <taxon>Fungi</taxon>
        <taxon>Dikarya</taxon>
        <taxon>Ascomycota</taxon>
        <taxon>Pezizomycotina</taxon>
        <taxon>Eurotiomycetes</taxon>
        <taxon>Eurotiomycetidae</taxon>
        <taxon>Eurotiales</taxon>
        <taxon>Aspergillaceae</taxon>
        <taxon>Aspergillus</taxon>
        <taxon>Aspergillus subgen. Nidulantes</taxon>
    </lineage>
</organism>
<evidence type="ECO:0000256" key="13">
    <source>
        <dbReference type="SAM" id="Phobius"/>
    </source>
</evidence>
<dbReference type="EMBL" id="JZBS01001665">
    <property type="protein sequence ID" value="KKK21806.1"/>
    <property type="molecule type" value="Genomic_DNA"/>
</dbReference>
<dbReference type="InterPro" id="IPR017927">
    <property type="entry name" value="FAD-bd_FR_type"/>
</dbReference>
<evidence type="ECO:0000256" key="2">
    <source>
        <dbReference type="ARBA" id="ARBA00006278"/>
    </source>
</evidence>
<dbReference type="GO" id="GO:0006826">
    <property type="term" value="P:iron ion transport"/>
    <property type="evidence" value="ECO:0007669"/>
    <property type="project" value="TreeGrafter"/>
</dbReference>
<dbReference type="Gene3D" id="3.40.50.80">
    <property type="entry name" value="Nucleotide-binding domain of ferredoxin-NADP reductase (FNR) module"/>
    <property type="match status" value="1"/>
</dbReference>
<evidence type="ECO:0000313" key="15">
    <source>
        <dbReference type="EMBL" id="KKK21806.1"/>
    </source>
</evidence>
<evidence type="ECO:0000313" key="16">
    <source>
        <dbReference type="Proteomes" id="UP000034291"/>
    </source>
</evidence>
<evidence type="ECO:0000256" key="7">
    <source>
        <dbReference type="ARBA" id="ARBA00022982"/>
    </source>
</evidence>
<dbReference type="PANTHER" id="PTHR32361">
    <property type="entry name" value="FERRIC/CUPRIC REDUCTASE TRANSMEMBRANE COMPONENT"/>
    <property type="match status" value="1"/>
</dbReference>
<dbReference type="GO" id="GO:0006879">
    <property type="term" value="P:intracellular iron ion homeostasis"/>
    <property type="evidence" value="ECO:0007669"/>
    <property type="project" value="TreeGrafter"/>
</dbReference>
<dbReference type="SFLD" id="SFLDS00052">
    <property type="entry name" value="Ferric_Reductase_Domain"/>
    <property type="match status" value="1"/>
</dbReference>
<dbReference type="PANTHER" id="PTHR32361:SF27">
    <property type="entry name" value="FAD-BINDING FR-TYPE DOMAIN-CONTAINING PROTEIN-RELATED"/>
    <property type="match status" value="1"/>
</dbReference>
<dbReference type="AlphaFoldDB" id="A0A0F8VFF2"/>
<dbReference type="Pfam" id="PF01794">
    <property type="entry name" value="Ferric_reduct"/>
    <property type="match status" value="1"/>
</dbReference>
<evidence type="ECO:0000256" key="8">
    <source>
        <dbReference type="ARBA" id="ARBA00022989"/>
    </source>
</evidence>
<keyword evidence="6 13" id="KW-0812">Transmembrane</keyword>
<keyword evidence="8 13" id="KW-1133">Transmembrane helix</keyword>
<feature type="domain" description="FAD-binding FR-type" evidence="14">
    <location>
        <begin position="301"/>
        <end position="428"/>
    </location>
</feature>
<keyword evidence="10" id="KW-0406">Ion transport</keyword>
<evidence type="ECO:0000256" key="10">
    <source>
        <dbReference type="ARBA" id="ARBA00023065"/>
    </source>
</evidence>
<dbReference type="Pfam" id="PF08030">
    <property type="entry name" value="NAD_binding_6"/>
    <property type="match status" value="1"/>
</dbReference>
<protein>
    <recommendedName>
        <fullName evidence="3">ferric-chelate reductase (NADPH)</fullName>
        <ecNumber evidence="3">1.16.1.9</ecNumber>
    </recommendedName>
</protein>
<accession>A0A0F8VFF2</accession>
<keyword evidence="4" id="KW-0813">Transport</keyword>
<dbReference type="InterPro" id="IPR013121">
    <property type="entry name" value="Fe_red_NAD-bd_6"/>
</dbReference>
<dbReference type="Proteomes" id="UP000034291">
    <property type="component" value="Unassembled WGS sequence"/>
</dbReference>
<dbReference type="EC" id="1.16.1.9" evidence="3"/>
<dbReference type="CDD" id="cd06186">
    <property type="entry name" value="NOX_Duox_like_FAD_NADP"/>
    <property type="match status" value="1"/>
</dbReference>
<dbReference type="GO" id="GO:0005886">
    <property type="term" value="C:plasma membrane"/>
    <property type="evidence" value="ECO:0007669"/>
    <property type="project" value="UniProtKB-SubCell"/>
</dbReference>
<feature type="transmembrane region" description="Helical" evidence="13">
    <location>
        <begin position="22"/>
        <end position="45"/>
    </location>
</feature>
<dbReference type="GO" id="GO:0052851">
    <property type="term" value="F:ferric-chelate reductase (NADPH) activity"/>
    <property type="evidence" value="ECO:0007669"/>
    <property type="project" value="UniProtKB-EC"/>
</dbReference>
<evidence type="ECO:0000256" key="5">
    <source>
        <dbReference type="ARBA" id="ARBA00022475"/>
    </source>
</evidence>
<evidence type="ECO:0000256" key="4">
    <source>
        <dbReference type="ARBA" id="ARBA00022448"/>
    </source>
</evidence>
<dbReference type="SUPFAM" id="SSF63380">
    <property type="entry name" value="Riboflavin synthase domain-like"/>
    <property type="match status" value="1"/>
</dbReference>
<feature type="transmembrane region" description="Helical" evidence="13">
    <location>
        <begin position="250"/>
        <end position="270"/>
    </location>
</feature>
<feature type="transmembrane region" description="Helical" evidence="13">
    <location>
        <begin position="110"/>
        <end position="131"/>
    </location>
</feature>
<dbReference type="GO" id="GO:0015677">
    <property type="term" value="P:copper ion import"/>
    <property type="evidence" value="ECO:0007669"/>
    <property type="project" value="TreeGrafter"/>
</dbReference>
<dbReference type="Pfam" id="PF08022">
    <property type="entry name" value="FAD_binding_8"/>
    <property type="match status" value="1"/>
</dbReference>
<evidence type="ECO:0000256" key="3">
    <source>
        <dbReference type="ARBA" id="ARBA00012668"/>
    </source>
</evidence>
<dbReference type="SFLD" id="SFLDG01168">
    <property type="entry name" value="Ferric_reductase_subgroup_(FRE"/>
    <property type="match status" value="1"/>
</dbReference>
<name>A0A0F8VFF2_9EURO</name>
<feature type="transmembrane region" description="Helical" evidence="13">
    <location>
        <begin position="214"/>
        <end position="238"/>
    </location>
</feature>